<evidence type="ECO:0000256" key="2">
    <source>
        <dbReference type="ARBA" id="ARBA00022729"/>
    </source>
</evidence>
<keyword evidence="14" id="KW-0645">Protease</keyword>
<dbReference type="RefSeq" id="WP_145776310.1">
    <property type="nucleotide sequence ID" value="NZ_JBIAZH010000031.1"/>
</dbReference>
<keyword evidence="5" id="KW-0573">Peptidoglycan synthesis</keyword>
<dbReference type="Gene3D" id="3.40.710.10">
    <property type="entry name" value="DD-peptidase/beta-lactamase superfamily"/>
    <property type="match status" value="1"/>
</dbReference>
<accession>A0A562IFY7</accession>
<feature type="compositionally biased region" description="Low complexity" evidence="10">
    <location>
        <begin position="90"/>
        <end position="110"/>
    </location>
</feature>
<dbReference type="PANTHER" id="PTHR21581:SF33">
    <property type="entry name" value="D-ALANYL-D-ALANINE CARBOXYPEPTIDASE DACB"/>
    <property type="match status" value="1"/>
</dbReference>
<sequence length="480" mass="47386">MRVPLLAATAAVVLAAGTAVPAAAASRGGPTPTAAVPAGVLPVAAAPGGPAPTASGATGPGGPALTASGATGPGGPALTASGATGPGGPAPTASGATGPGAPAAGAATVPCPKAKAPQVRRSPRPTPPPSAPEQQAVGGAALATPGLVVPAGVPAPPAVTATSWLVADLDTGTVLGGCGPHEYATPASVQKLLLTATALPKLDPKQVVTVTRDDLKIAPGSSAVGLVEGGRYTVETVFLGLLLQSGNEAANALARLVGGPGGAADGVRAMNEQARHLGALQTHAVTPSGLDAPGQFTSAYDLALIARACFANPTFRRYALTERAQIPAQPALRQKGFQIQNENQLIYRYPGALGGKTGFTDYARHTYVGAAQRDGRRLVVTLLGAEPRPMRGWEQGAALLDWGFSLPRDASVGRLVEPGETAADGAPASASAAAREPRAVAAHRAPATGLPGAWPLVAVGVAAVAAVALVALLRRRQRRA</sequence>
<feature type="transmembrane region" description="Helical" evidence="11">
    <location>
        <begin position="453"/>
        <end position="473"/>
    </location>
</feature>
<evidence type="ECO:0000256" key="12">
    <source>
        <dbReference type="SAM" id="SignalP"/>
    </source>
</evidence>
<keyword evidence="14" id="KW-0121">Carboxypeptidase</keyword>
<feature type="active site" description="Proton acceptor" evidence="7">
    <location>
        <position position="191"/>
    </location>
</feature>
<proteinExistence type="inferred from homology"/>
<gene>
    <name evidence="14" type="ORF">JD77_04885</name>
</gene>
<evidence type="ECO:0000256" key="5">
    <source>
        <dbReference type="ARBA" id="ARBA00022984"/>
    </source>
</evidence>
<feature type="domain" description="Peptidase S11 D-alanyl-D-alanine carboxypeptidase A N-terminal" evidence="13">
    <location>
        <begin position="155"/>
        <end position="386"/>
    </location>
</feature>
<evidence type="ECO:0000256" key="6">
    <source>
        <dbReference type="ARBA" id="ARBA00023316"/>
    </source>
</evidence>
<keyword evidence="11" id="KW-1133">Transmembrane helix</keyword>
<dbReference type="OrthoDB" id="3663940at2"/>
<dbReference type="Pfam" id="PF00768">
    <property type="entry name" value="Peptidase_S11"/>
    <property type="match status" value="1"/>
</dbReference>
<evidence type="ECO:0000256" key="7">
    <source>
        <dbReference type="PIRSR" id="PIRSR618044-1"/>
    </source>
</evidence>
<organism evidence="14 15">
    <name type="scientific">Micromonospora olivasterospora</name>
    <dbReference type="NCBI Taxonomy" id="1880"/>
    <lineage>
        <taxon>Bacteria</taxon>
        <taxon>Bacillati</taxon>
        <taxon>Actinomycetota</taxon>
        <taxon>Actinomycetes</taxon>
        <taxon>Micromonosporales</taxon>
        <taxon>Micromonosporaceae</taxon>
        <taxon>Micromonospora</taxon>
    </lineage>
</organism>
<keyword evidence="6" id="KW-0961">Cell wall biogenesis/degradation</keyword>
<evidence type="ECO:0000256" key="11">
    <source>
        <dbReference type="SAM" id="Phobius"/>
    </source>
</evidence>
<evidence type="ECO:0000256" key="8">
    <source>
        <dbReference type="PIRSR" id="PIRSR618044-2"/>
    </source>
</evidence>
<evidence type="ECO:0000256" key="10">
    <source>
        <dbReference type="SAM" id="MobiDB-lite"/>
    </source>
</evidence>
<dbReference type="EMBL" id="VLKE01000001">
    <property type="protein sequence ID" value="TWH69870.1"/>
    <property type="molecule type" value="Genomic_DNA"/>
</dbReference>
<protein>
    <submittedName>
        <fullName evidence="14">D-alanyl-D-alanine carboxypeptidase (Penicillin-binding protein 5/6)</fullName>
    </submittedName>
</protein>
<dbReference type="GO" id="GO:0006508">
    <property type="term" value="P:proteolysis"/>
    <property type="evidence" value="ECO:0007669"/>
    <property type="project" value="InterPro"/>
</dbReference>
<keyword evidence="15" id="KW-1185">Reference proteome</keyword>
<evidence type="ECO:0000259" key="13">
    <source>
        <dbReference type="Pfam" id="PF00768"/>
    </source>
</evidence>
<feature type="region of interest" description="Disordered" evidence="10">
    <location>
        <begin position="49"/>
        <end position="136"/>
    </location>
</feature>
<keyword evidence="3" id="KW-0378">Hydrolase</keyword>
<feature type="active site" evidence="7">
    <location>
        <position position="245"/>
    </location>
</feature>
<evidence type="ECO:0000256" key="3">
    <source>
        <dbReference type="ARBA" id="ARBA00022801"/>
    </source>
</evidence>
<feature type="signal peptide" evidence="12">
    <location>
        <begin position="1"/>
        <end position="24"/>
    </location>
</feature>
<keyword evidence="2 12" id="KW-0732">Signal</keyword>
<name>A0A562IFY7_MICOL</name>
<dbReference type="GO" id="GO:0009252">
    <property type="term" value="P:peptidoglycan biosynthetic process"/>
    <property type="evidence" value="ECO:0007669"/>
    <property type="project" value="UniProtKB-KW"/>
</dbReference>
<keyword evidence="4" id="KW-0133">Cell shape</keyword>
<feature type="active site" description="Acyl-ester intermediate" evidence="7">
    <location>
        <position position="188"/>
    </location>
</feature>
<dbReference type="SUPFAM" id="SSF56601">
    <property type="entry name" value="beta-lactamase/transpeptidase-like"/>
    <property type="match status" value="1"/>
</dbReference>
<evidence type="ECO:0000256" key="1">
    <source>
        <dbReference type="ARBA" id="ARBA00007164"/>
    </source>
</evidence>
<keyword evidence="11" id="KW-0472">Membrane</keyword>
<dbReference type="PRINTS" id="PR00725">
    <property type="entry name" value="DADACBPTASE1"/>
</dbReference>
<feature type="compositionally biased region" description="Low complexity" evidence="10">
    <location>
        <begin position="49"/>
        <end position="83"/>
    </location>
</feature>
<reference evidence="14 15" key="1">
    <citation type="submission" date="2019-07" db="EMBL/GenBank/DDBJ databases">
        <title>R&amp;d 2014.</title>
        <authorList>
            <person name="Klenk H.-P."/>
        </authorList>
    </citation>
    <scope>NUCLEOTIDE SEQUENCE [LARGE SCALE GENOMIC DNA]</scope>
    <source>
        <strain evidence="14 15">DSM 43868</strain>
    </source>
</reference>
<dbReference type="InterPro" id="IPR001967">
    <property type="entry name" value="Peptidase_S11_N"/>
</dbReference>
<dbReference type="InterPro" id="IPR012338">
    <property type="entry name" value="Beta-lactam/transpept-like"/>
</dbReference>
<dbReference type="GO" id="GO:0009002">
    <property type="term" value="F:serine-type D-Ala-D-Ala carboxypeptidase activity"/>
    <property type="evidence" value="ECO:0007669"/>
    <property type="project" value="InterPro"/>
</dbReference>
<dbReference type="GO" id="GO:0071555">
    <property type="term" value="P:cell wall organization"/>
    <property type="evidence" value="ECO:0007669"/>
    <property type="project" value="UniProtKB-KW"/>
</dbReference>
<evidence type="ECO:0000313" key="15">
    <source>
        <dbReference type="Proteomes" id="UP000319825"/>
    </source>
</evidence>
<evidence type="ECO:0000313" key="14">
    <source>
        <dbReference type="EMBL" id="TWH69870.1"/>
    </source>
</evidence>
<keyword evidence="11" id="KW-0812">Transmembrane</keyword>
<comment type="similarity">
    <text evidence="1 9">Belongs to the peptidase S11 family.</text>
</comment>
<feature type="binding site" evidence="8">
    <location>
        <position position="356"/>
    </location>
    <ligand>
        <name>substrate</name>
    </ligand>
</feature>
<dbReference type="PANTHER" id="PTHR21581">
    <property type="entry name" value="D-ALANYL-D-ALANINE CARBOXYPEPTIDASE"/>
    <property type="match status" value="1"/>
</dbReference>
<evidence type="ECO:0000256" key="9">
    <source>
        <dbReference type="RuleBase" id="RU004016"/>
    </source>
</evidence>
<dbReference type="GO" id="GO:0008360">
    <property type="term" value="P:regulation of cell shape"/>
    <property type="evidence" value="ECO:0007669"/>
    <property type="project" value="UniProtKB-KW"/>
</dbReference>
<dbReference type="Proteomes" id="UP000319825">
    <property type="component" value="Unassembled WGS sequence"/>
</dbReference>
<dbReference type="AlphaFoldDB" id="A0A562IFY7"/>
<dbReference type="InterPro" id="IPR018044">
    <property type="entry name" value="Peptidase_S11"/>
</dbReference>
<evidence type="ECO:0000256" key="4">
    <source>
        <dbReference type="ARBA" id="ARBA00022960"/>
    </source>
</evidence>
<feature type="chain" id="PRO_5021968786" evidence="12">
    <location>
        <begin position="25"/>
        <end position="480"/>
    </location>
</feature>
<comment type="caution">
    <text evidence="14">The sequence shown here is derived from an EMBL/GenBank/DDBJ whole genome shotgun (WGS) entry which is preliminary data.</text>
</comment>